<evidence type="ECO:0000313" key="12">
    <source>
        <dbReference type="Proteomes" id="UP000068210"/>
    </source>
</evidence>
<dbReference type="InterPro" id="IPR017871">
    <property type="entry name" value="ABC_transporter-like_CS"/>
</dbReference>
<evidence type="ECO:0000256" key="8">
    <source>
        <dbReference type="ARBA" id="ARBA00038388"/>
    </source>
</evidence>
<dbReference type="InterPro" id="IPR015854">
    <property type="entry name" value="ABC_transpr_LolD-like"/>
</dbReference>
<dbReference type="SMART" id="SM00382">
    <property type="entry name" value="AAA"/>
    <property type="match status" value="1"/>
</dbReference>
<dbReference type="GO" id="GO:0016887">
    <property type="term" value="F:ATP hydrolysis activity"/>
    <property type="evidence" value="ECO:0007669"/>
    <property type="project" value="InterPro"/>
</dbReference>
<keyword evidence="6" id="KW-0067">ATP-binding</keyword>
<dbReference type="FunFam" id="3.40.50.300:FF:000032">
    <property type="entry name" value="Export ABC transporter ATP-binding protein"/>
    <property type="match status" value="1"/>
</dbReference>
<keyword evidence="2" id="KW-0813">Transport</keyword>
<evidence type="ECO:0000259" key="10">
    <source>
        <dbReference type="PROSITE" id="PS50893"/>
    </source>
</evidence>
<organism evidence="11 12">
    <name type="scientific">Azotobacter chroococcum NCIMB 8003</name>
    <dbReference type="NCBI Taxonomy" id="1328314"/>
    <lineage>
        <taxon>Bacteria</taxon>
        <taxon>Pseudomonadati</taxon>
        <taxon>Pseudomonadota</taxon>
        <taxon>Gammaproteobacteria</taxon>
        <taxon>Pseudomonadales</taxon>
        <taxon>Pseudomonadaceae</taxon>
        <taxon>Azotobacter</taxon>
    </lineage>
</organism>
<sequence>MNTITSIGTAPLVELRRVTRHYQIGENPVIALKGIDITIQAREFVAIWGPSGSGKSTLCNLIGMLDSPTSGTVLINGQEVNDLSDNARSELRNRTIGFVFQNFNLVPVLSALENVMLPLQIAGASSTVARERALERLTEVGLEKHVAHRPAKLSGGQQQRVAIARALVTDPALVIADEPTANLDSGNARRIIELMLNINASHGTAFVFSTHDQRLLESVKRRVLMQDGEIGSDSHPTRPAVQTRIAGGRP</sequence>
<dbReference type="GO" id="GO:0022857">
    <property type="term" value="F:transmembrane transporter activity"/>
    <property type="evidence" value="ECO:0007669"/>
    <property type="project" value="TreeGrafter"/>
</dbReference>
<evidence type="ECO:0000256" key="7">
    <source>
        <dbReference type="ARBA" id="ARBA00023136"/>
    </source>
</evidence>
<dbReference type="KEGG" id="acx:Achr_18330"/>
<dbReference type="InterPro" id="IPR027417">
    <property type="entry name" value="P-loop_NTPase"/>
</dbReference>
<keyword evidence="4" id="KW-0812">Transmembrane</keyword>
<evidence type="ECO:0000256" key="5">
    <source>
        <dbReference type="ARBA" id="ARBA00022741"/>
    </source>
</evidence>
<feature type="domain" description="ABC transporter" evidence="10">
    <location>
        <begin position="13"/>
        <end position="249"/>
    </location>
</feature>
<comment type="subcellular location">
    <subcellularLocation>
        <location evidence="1">Cell inner membrane</location>
        <topology evidence="1">Multi-pass membrane protein</topology>
    </subcellularLocation>
</comment>
<dbReference type="SUPFAM" id="SSF52540">
    <property type="entry name" value="P-loop containing nucleoside triphosphate hydrolases"/>
    <property type="match status" value="1"/>
</dbReference>
<dbReference type="GO" id="GO:1902495">
    <property type="term" value="C:transmembrane transporter complex"/>
    <property type="evidence" value="ECO:0007669"/>
    <property type="project" value="UniProtKB-ARBA"/>
</dbReference>
<accession>A0A0C4WHU1</accession>
<evidence type="ECO:0000313" key="11">
    <source>
        <dbReference type="EMBL" id="AJE21288.1"/>
    </source>
</evidence>
<dbReference type="InterPro" id="IPR003593">
    <property type="entry name" value="AAA+_ATPase"/>
</dbReference>
<dbReference type="PROSITE" id="PS00211">
    <property type="entry name" value="ABC_TRANSPORTER_1"/>
    <property type="match status" value="1"/>
</dbReference>
<keyword evidence="7" id="KW-0472">Membrane</keyword>
<proteinExistence type="inferred from homology"/>
<dbReference type="HOGENOM" id="CLU_000604_1_22_6"/>
<evidence type="ECO:0000256" key="4">
    <source>
        <dbReference type="ARBA" id="ARBA00022692"/>
    </source>
</evidence>
<dbReference type="Proteomes" id="UP000068210">
    <property type="component" value="Chromosome"/>
</dbReference>
<dbReference type="Gene3D" id="3.40.50.300">
    <property type="entry name" value="P-loop containing nucleotide triphosphate hydrolases"/>
    <property type="match status" value="1"/>
</dbReference>
<evidence type="ECO:0000256" key="2">
    <source>
        <dbReference type="ARBA" id="ARBA00022448"/>
    </source>
</evidence>
<dbReference type="GO" id="GO:0005524">
    <property type="term" value="F:ATP binding"/>
    <property type="evidence" value="ECO:0007669"/>
    <property type="project" value="UniProtKB-KW"/>
</dbReference>
<dbReference type="AlphaFoldDB" id="A0A0C4WHU1"/>
<dbReference type="InterPro" id="IPR017911">
    <property type="entry name" value="MacB-like_ATP-bd"/>
</dbReference>
<comment type="similarity">
    <text evidence="8">Belongs to the ABC transporter superfamily. Macrolide exporter (TC 3.A.1.122) family.</text>
</comment>
<gene>
    <name evidence="11" type="ORF">Achr_18330</name>
</gene>
<dbReference type="PANTHER" id="PTHR24220:SF689">
    <property type="entry name" value="LIPOPROTEIN-RELEASING SYSTEM ATP-BINDING PROTEIN LOLD"/>
    <property type="match status" value="1"/>
</dbReference>
<evidence type="ECO:0000256" key="9">
    <source>
        <dbReference type="SAM" id="MobiDB-lite"/>
    </source>
</evidence>
<dbReference type="STRING" id="1328314.Achr_18330"/>
<evidence type="ECO:0000256" key="3">
    <source>
        <dbReference type="ARBA" id="ARBA00022475"/>
    </source>
</evidence>
<dbReference type="GeneID" id="61931300"/>
<name>A0A0C4WHU1_9GAMM</name>
<dbReference type="RefSeq" id="WP_039803748.1">
    <property type="nucleotide sequence ID" value="NZ_CP010415.1"/>
</dbReference>
<dbReference type="Pfam" id="PF00005">
    <property type="entry name" value="ABC_tran"/>
    <property type="match status" value="1"/>
</dbReference>
<keyword evidence="3" id="KW-1003">Cell membrane</keyword>
<dbReference type="PANTHER" id="PTHR24220">
    <property type="entry name" value="IMPORT ATP-BINDING PROTEIN"/>
    <property type="match status" value="1"/>
</dbReference>
<keyword evidence="5" id="KW-0547">Nucleotide-binding</keyword>
<protein>
    <submittedName>
        <fullName evidence="11">ABC-type antimicrobial peptide transport system, ATPase component</fullName>
    </submittedName>
</protein>
<reference evidence="11 12" key="1">
    <citation type="journal article" date="2015" name="PLoS ONE">
        <title>Azotobacter Genomes: The Genome of Azotobacter chroococcum NCIMB 8003 (ATCC 4412).</title>
        <authorList>
            <person name="Robson R.L."/>
            <person name="Jones R."/>
            <person name="Robson R.M."/>
            <person name="Schwartz A."/>
            <person name="Richardson T.H."/>
        </authorList>
    </citation>
    <scope>NUCLEOTIDE SEQUENCE [LARGE SCALE GENOMIC DNA]</scope>
    <source>
        <strain evidence="11 12">NCIMB 8003</strain>
    </source>
</reference>
<dbReference type="EMBL" id="CP010415">
    <property type="protein sequence ID" value="AJE21288.1"/>
    <property type="molecule type" value="Genomic_DNA"/>
</dbReference>
<dbReference type="GO" id="GO:0005886">
    <property type="term" value="C:plasma membrane"/>
    <property type="evidence" value="ECO:0007669"/>
    <property type="project" value="UniProtKB-SubCell"/>
</dbReference>
<keyword evidence="12" id="KW-1185">Reference proteome</keyword>
<dbReference type="InterPro" id="IPR003439">
    <property type="entry name" value="ABC_transporter-like_ATP-bd"/>
</dbReference>
<evidence type="ECO:0000256" key="1">
    <source>
        <dbReference type="ARBA" id="ARBA00004429"/>
    </source>
</evidence>
<feature type="region of interest" description="Disordered" evidence="9">
    <location>
        <begin position="227"/>
        <end position="250"/>
    </location>
</feature>
<evidence type="ECO:0000256" key="6">
    <source>
        <dbReference type="ARBA" id="ARBA00022840"/>
    </source>
</evidence>
<dbReference type="CDD" id="cd03255">
    <property type="entry name" value="ABC_MJ0796_LolCDE_FtsE"/>
    <property type="match status" value="1"/>
</dbReference>
<dbReference type="PROSITE" id="PS50893">
    <property type="entry name" value="ABC_TRANSPORTER_2"/>
    <property type="match status" value="1"/>
</dbReference>